<dbReference type="SUPFAM" id="SSF143100">
    <property type="entry name" value="TTHA1013/TTHA0281-like"/>
    <property type="match status" value="1"/>
</dbReference>
<evidence type="ECO:0000313" key="3">
    <source>
        <dbReference type="EMBL" id="QPO27235.1"/>
    </source>
</evidence>
<gene>
    <name evidence="2" type="ORF">ERS132426_01449</name>
    <name evidence="3" type="ORF">I5V48_03565</name>
</gene>
<dbReference type="EMBL" id="FIHM01000033">
    <property type="protein sequence ID" value="CYV39623.1"/>
    <property type="molecule type" value="Genomic_DNA"/>
</dbReference>
<dbReference type="EMBL" id="CP065430">
    <property type="protein sequence ID" value="QPO27235.1"/>
    <property type="molecule type" value="Genomic_DNA"/>
</dbReference>
<feature type="domain" description="HicB-like antitoxin of toxin-antitoxin system" evidence="1">
    <location>
        <begin position="17"/>
        <end position="82"/>
    </location>
</feature>
<evidence type="ECO:0000313" key="5">
    <source>
        <dbReference type="Proteomes" id="UP000594569"/>
    </source>
</evidence>
<dbReference type="RefSeq" id="WP_029180323.1">
    <property type="nucleotide sequence ID" value="NZ_CEFC01000020.1"/>
</dbReference>
<organism evidence="2 4">
    <name type="scientific">Streptococcus suis</name>
    <dbReference type="NCBI Taxonomy" id="1307"/>
    <lineage>
        <taxon>Bacteria</taxon>
        <taxon>Bacillati</taxon>
        <taxon>Bacillota</taxon>
        <taxon>Bacilli</taxon>
        <taxon>Lactobacillales</taxon>
        <taxon>Streptococcaceae</taxon>
        <taxon>Streptococcus</taxon>
    </lineage>
</organism>
<name>A0A0M9FH26_STRSU</name>
<reference evidence="2 4" key="1">
    <citation type="submission" date="2016-02" db="EMBL/GenBank/DDBJ databases">
        <authorList>
            <consortium name="Pathogen Informatics"/>
        </authorList>
    </citation>
    <scope>NUCLEOTIDE SEQUENCE [LARGE SCALE GENOMIC DNA]</scope>
    <source>
        <strain evidence="2 4">LSS64</strain>
    </source>
</reference>
<evidence type="ECO:0000259" key="1">
    <source>
        <dbReference type="Pfam" id="PF15919"/>
    </source>
</evidence>
<dbReference type="PATRIC" id="fig|1307.473.peg.1623"/>
<dbReference type="Proteomes" id="UP000074850">
    <property type="component" value="Unassembled WGS sequence"/>
</dbReference>
<accession>A0A0M9FH26</accession>
<proteinExistence type="predicted"/>
<evidence type="ECO:0000313" key="4">
    <source>
        <dbReference type="Proteomes" id="UP000074850"/>
    </source>
</evidence>
<dbReference type="InterPro" id="IPR035069">
    <property type="entry name" value="TTHA1013/TTHA0281-like"/>
</dbReference>
<sequence length="149" mass="16639">MLVTYPALFYFDDTDGANAPYFVTFPDFEHSATQGEDMADAMAMASDWLGMNLADYIENGRDIPTPSSINTLSLVDNNPFRNEDFEMVYDSSKSFISMVMVDVAKYLGSQEPVKKTLTIPRWADTLGRELGLNFSQTLTDAIADKKIHA</sequence>
<protein>
    <submittedName>
        <fullName evidence="2">Phage-like protein</fullName>
    </submittedName>
    <submittedName>
        <fullName evidence="3">Type II toxin-antitoxin system HicB family antitoxin</fullName>
    </submittedName>
</protein>
<reference evidence="3 5" key="2">
    <citation type="submission" date="2020-12" db="EMBL/GenBank/DDBJ databases">
        <title>Nonconservative transfer and diversity of a new family of integrative and conjugative elements associated with antibiotic resistance in zoonotic pathogen Streptococcus suis.</title>
        <authorList>
            <person name="Huang J."/>
        </authorList>
    </citation>
    <scope>NUCLEOTIDE SEQUENCE [LARGE SCALE GENOMIC DNA]</scope>
    <source>
        <strain evidence="3 5">YZDH1</strain>
    </source>
</reference>
<dbReference type="Gene3D" id="3.30.160.250">
    <property type="match status" value="1"/>
</dbReference>
<dbReference type="InterPro" id="IPR031807">
    <property type="entry name" value="HicB-like"/>
</dbReference>
<dbReference type="AlphaFoldDB" id="A0A0M9FH26"/>
<evidence type="ECO:0000313" key="2">
    <source>
        <dbReference type="EMBL" id="CYV39623.1"/>
    </source>
</evidence>
<dbReference type="eggNOG" id="COG1598">
    <property type="taxonomic scope" value="Bacteria"/>
</dbReference>
<dbReference type="Proteomes" id="UP000594569">
    <property type="component" value="Chromosome"/>
</dbReference>
<dbReference type="Pfam" id="PF15919">
    <property type="entry name" value="HicB_lk_antitox"/>
    <property type="match status" value="1"/>
</dbReference>